<evidence type="ECO:0000256" key="2">
    <source>
        <dbReference type="ARBA" id="ARBA00010992"/>
    </source>
</evidence>
<dbReference type="Pfam" id="PF00083">
    <property type="entry name" value="Sugar_tr"/>
    <property type="match status" value="1"/>
</dbReference>
<dbReference type="EMBL" id="JAPVEA010000002">
    <property type="protein sequence ID" value="KAJ5459982.1"/>
    <property type="molecule type" value="Genomic_DNA"/>
</dbReference>
<reference evidence="10" key="2">
    <citation type="journal article" date="2023" name="IMA Fungus">
        <title>Comparative genomic study of the Penicillium genus elucidates a diverse pangenome and 15 lateral gene transfer events.</title>
        <authorList>
            <person name="Petersen C."/>
            <person name="Sorensen T."/>
            <person name="Nielsen M.R."/>
            <person name="Sondergaard T.E."/>
            <person name="Sorensen J.L."/>
            <person name="Fitzpatrick D.A."/>
            <person name="Frisvad J.C."/>
            <person name="Nielsen K.L."/>
        </authorList>
    </citation>
    <scope>NUCLEOTIDE SEQUENCE</scope>
    <source>
        <strain evidence="10">IBT 16125</strain>
    </source>
</reference>
<sequence>MSSHRIISDYATGNFCEHRFTPLGIRLWLVKSSSHAFLQPGAMILTSPPQGIFGTAQAQEYFSTFFHPSTAILGAIISTYTAGGAIGCLLSWPIGRRSGRCGTLRIGSVVAIIGTVLQTAAQDVGMLIAGRLIAGLAIGIIYFAIPQYQSELAPPEHRGSIVGLHAQFIGLGYALSNWIGFAVYYANGQFTYRFPVGLQVFWALVLFIGTFFLPESPRYLIEKGKYEEAYKLLQKLRKPEHLALTKKEFVQIRDQIVWEQENEESSLIGILRKPSYRRRLILGCGIQIGQQICGISAINYYQTIMYKSLGIKGPTVLALAGVWGILGPLSNLLCLAFIIDRVKRRTILFWGSIGMGIDIAIVMIIVAVFSGGPNKVANGFGILFLLLFDIIFSISWNSGCPVYCTEIFPTQIRTTGGAIATFWSFIIQVILAQASPTALTNVGWRYYIFFIVMNVVTAACVWFFVPETKGKSLEEINEVFGDSFVTVHIDEHVAEEKLDQAVFQHKEHSLQVTA</sequence>
<dbReference type="GO" id="GO:0005351">
    <property type="term" value="F:carbohydrate:proton symporter activity"/>
    <property type="evidence" value="ECO:0007669"/>
    <property type="project" value="TreeGrafter"/>
</dbReference>
<dbReference type="AlphaFoldDB" id="A0AAD6G698"/>
<dbReference type="InterPro" id="IPR036259">
    <property type="entry name" value="MFS_trans_sf"/>
</dbReference>
<comment type="subcellular location">
    <subcellularLocation>
        <location evidence="1">Membrane</location>
        <topology evidence="1">Multi-pass membrane protein</topology>
    </subcellularLocation>
</comment>
<dbReference type="RefSeq" id="XP_056769024.1">
    <property type="nucleotide sequence ID" value="XM_056904917.1"/>
</dbReference>
<dbReference type="SUPFAM" id="SSF103473">
    <property type="entry name" value="MFS general substrate transporter"/>
    <property type="match status" value="1"/>
</dbReference>
<feature type="transmembrane region" description="Helical" evidence="8">
    <location>
        <begin position="192"/>
        <end position="213"/>
    </location>
</feature>
<dbReference type="GeneID" id="81595160"/>
<keyword evidence="6 8" id="KW-0472">Membrane</keyword>
<feature type="transmembrane region" description="Helical" evidence="8">
    <location>
        <begin position="127"/>
        <end position="145"/>
    </location>
</feature>
<feature type="transmembrane region" description="Helical" evidence="8">
    <location>
        <begin position="446"/>
        <end position="465"/>
    </location>
</feature>
<accession>A0AAD6G698</accession>
<evidence type="ECO:0000313" key="10">
    <source>
        <dbReference type="EMBL" id="KAJ5459982.1"/>
    </source>
</evidence>
<dbReference type="NCBIfam" id="TIGR00879">
    <property type="entry name" value="SP"/>
    <property type="match status" value="1"/>
</dbReference>
<evidence type="ECO:0000256" key="3">
    <source>
        <dbReference type="ARBA" id="ARBA00022448"/>
    </source>
</evidence>
<evidence type="ECO:0000256" key="4">
    <source>
        <dbReference type="ARBA" id="ARBA00022692"/>
    </source>
</evidence>
<evidence type="ECO:0000259" key="9">
    <source>
        <dbReference type="PROSITE" id="PS50850"/>
    </source>
</evidence>
<dbReference type="PROSITE" id="PS50850">
    <property type="entry name" value="MFS"/>
    <property type="match status" value="1"/>
</dbReference>
<feature type="transmembrane region" description="Helical" evidence="8">
    <location>
        <begin position="376"/>
        <end position="396"/>
    </location>
</feature>
<dbReference type="PANTHER" id="PTHR48022">
    <property type="entry name" value="PLASTIDIC GLUCOSE TRANSPORTER 4"/>
    <property type="match status" value="1"/>
</dbReference>
<evidence type="ECO:0000313" key="11">
    <source>
        <dbReference type="Proteomes" id="UP001213681"/>
    </source>
</evidence>
<evidence type="ECO:0000256" key="8">
    <source>
        <dbReference type="SAM" id="Phobius"/>
    </source>
</evidence>
<dbReference type="FunFam" id="1.20.1250.20:FF:000134">
    <property type="entry name" value="MFS sugar transporter protein"/>
    <property type="match status" value="1"/>
</dbReference>
<comment type="caution">
    <text evidence="10">The sequence shown here is derived from an EMBL/GenBank/DDBJ whole genome shotgun (WGS) entry which is preliminary data.</text>
</comment>
<evidence type="ECO:0000256" key="5">
    <source>
        <dbReference type="ARBA" id="ARBA00022989"/>
    </source>
</evidence>
<dbReference type="Gene3D" id="1.20.1250.20">
    <property type="entry name" value="MFS general substrate transporter like domains"/>
    <property type="match status" value="1"/>
</dbReference>
<feature type="transmembrane region" description="Helical" evidence="8">
    <location>
        <begin position="417"/>
        <end position="434"/>
    </location>
</feature>
<feature type="transmembrane region" description="Helical" evidence="8">
    <location>
        <begin position="104"/>
        <end position="121"/>
    </location>
</feature>
<evidence type="ECO:0000256" key="1">
    <source>
        <dbReference type="ARBA" id="ARBA00004141"/>
    </source>
</evidence>
<reference evidence="10" key="1">
    <citation type="submission" date="2022-12" db="EMBL/GenBank/DDBJ databases">
        <authorList>
            <person name="Petersen C."/>
        </authorList>
    </citation>
    <scope>NUCLEOTIDE SEQUENCE</scope>
    <source>
        <strain evidence="10">IBT 16125</strain>
    </source>
</reference>
<feature type="transmembrane region" description="Helical" evidence="8">
    <location>
        <begin position="71"/>
        <end position="92"/>
    </location>
</feature>
<evidence type="ECO:0000256" key="6">
    <source>
        <dbReference type="ARBA" id="ARBA00023136"/>
    </source>
</evidence>
<keyword evidence="4 8" id="KW-0812">Transmembrane</keyword>
<dbReference type="GO" id="GO:0016020">
    <property type="term" value="C:membrane"/>
    <property type="evidence" value="ECO:0007669"/>
    <property type="project" value="UniProtKB-SubCell"/>
</dbReference>
<dbReference type="PROSITE" id="PS00217">
    <property type="entry name" value="SUGAR_TRANSPORT_2"/>
    <property type="match status" value="1"/>
</dbReference>
<keyword evidence="11" id="KW-1185">Reference proteome</keyword>
<dbReference type="InterPro" id="IPR005829">
    <property type="entry name" value="Sugar_transporter_CS"/>
</dbReference>
<dbReference type="InterPro" id="IPR020846">
    <property type="entry name" value="MFS_dom"/>
</dbReference>
<proteinExistence type="inferred from homology"/>
<dbReference type="PANTHER" id="PTHR48022:SF80">
    <property type="entry name" value="SUGAR TRANSPORTER, PUTATIVE (AFU_ORTHOLOGUE AFUA_3G12170)-RELATED"/>
    <property type="match status" value="1"/>
</dbReference>
<dbReference type="InterPro" id="IPR050360">
    <property type="entry name" value="MFS_Sugar_Transporters"/>
</dbReference>
<dbReference type="Proteomes" id="UP001213681">
    <property type="component" value="Unassembled WGS sequence"/>
</dbReference>
<organism evidence="10 11">
    <name type="scientific">Penicillium daleae</name>
    <dbReference type="NCBI Taxonomy" id="63821"/>
    <lineage>
        <taxon>Eukaryota</taxon>
        <taxon>Fungi</taxon>
        <taxon>Dikarya</taxon>
        <taxon>Ascomycota</taxon>
        <taxon>Pezizomycotina</taxon>
        <taxon>Eurotiomycetes</taxon>
        <taxon>Eurotiomycetidae</taxon>
        <taxon>Eurotiales</taxon>
        <taxon>Aspergillaceae</taxon>
        <taxon>Penicillium</taxon>
    </lineage>
</organism>
<feature type="transmembrane region" description="Helical" evidence="8">
    <location>
        <begin position="346"/>
        <end position="370"/>
    </location>
</feature>
<dbReference type="InterPro" id="IPR005828">
    <property type="entry name" value="MFS_sugar_transport-like"/>
</dbReference>
<gene>
    <name evidence="10" type="ORF">N7458_001534</name>
</gene>
<feature type="transmembrane region" description="Helical" evidence="8">
    <location>
        <begin position="166"/>
        <end position="186"/>
    </location>
</feature>
<comment type="similarity">
    <text evidence="2 7">Belongs to the major facilitator superfamily. Sugar transporter (TC 2.A.1.1) family.</text>
</comment>
<keyword evidence="5 8" id="KW-1133">Transmembrane helix</keyword>
<dbReference type="PRINTS" id="PR00171">
    <property type="entry name" value="SUGRTRNSPORT"/>
</dbReference>
<feature type="transmembrane region" description="Helical" evidence="8">
    <location>
        <begin position="316"/>
        <end position="339"/>
    </location>
</feature>
<evidence type="ECO:0000256" key="7">
    <source>
        <dbReference type="RuleBase" id="RU003346"/>
    </source>
</evidence>
<feature type="transmembrane region" description="Helical" evidence="8">
    <location>
        <begin position="280"/>
        <end position="301"/>
    </location>
</feature>
<protein>
    <recommendedName>
        <fullName evidence="9">Major facilitator superfamily (MFS) profile domain-containing protein</fullName>
    </recommendedName>
</protein>
<keyword evidence="3 7" id="KW-0813">Transport</keyword>
<feature type="domain" description="Major facilitator superfamily (MFS) profile" evidence="9">
    <location>
        <begin position="35"/>
        <end position="469"/>
    </location>
</feature>
<dbReference type="InterPro" id="IPR003663">
    <property type="entry name" value="Sugar/inositol_transpt"/>
</dbReference>
<name>A0AAD6G698_9EURO</name>